<gene>
    <name evidence="1" type="ORF">KC19_8G063400</name>
</gene>
<dbReference type="Proteomes" id="UP000822688">
    <property type="component" value="Chromosome 8"/>
</dbReference>
<keyword evidence="2" id="KW-1185">Reference proteome</keyword>
<comment type="caution">
    <text evidence="1">The sequence shown here is derived from an EMBL/GenBank/DDBJ whole genome shotgun (WGS) entry which is preliminary data.</text>
</comment>
<dbReference type="AlphaFoldDB" id="A0A8T0H0B4"/>
<protein>
    <submittedName>
        <fullName evidence="1">Uncharacterized protein</fullName>
    </submittedName>
</protein>
<accession>A0A8T0H0B4</accession>
<dbReference type="EMBL" id="CM026429">
    <property type="protein sequence ID" value="KAG0563839.1"/>
    <property type="molecule type" value="Genomic_DNA"/>
</dbReference>
<name>A0A8T0H0B4_CERPU</name>
<proteinExistence type="predicted"/>
<organism evidence="1 2">
    <name type="scientific">Ceratodon purpureus</name>
    <name type="common">Fire moss</name>
    <name type="synonym">Dicranum purpureum</name>
    <dbReference type="NCBI Taxonomy" id="3225"/>
    <lineage>
        <taxon>Eukaryota</taxon>
        <taxon>Viridiplantae</taxon>
        <taxon>Streptophyta</taxon>
        <taxon>Embryophyta</taxon>
        <taxon>Bryophyta</taxon>
        <taxon>Bryophytina</taxon>
        <taxon>Bryopsida</taxon>
        <taxon>Dicranidae</taxon>
        <taxon>Pseudoditrichales</taxon>
        <taxon>Ditrichaceae</taxon>
        <taxon>Ceratodon</taxon>
    </lineage>
</organism>
<evidence type="ECO:0000313" key="2">
    <source>
        <dbReference type="Proteomes" id="UP000822688"/>
    </source>
</evidence>
<evidence type="ECO:0000313" key="1">
    <source>
        <dbReference type="EMBL" id="KAG0563839.1"/>
    </source>
</evidence>
<sequence length="143" mass="16270">MNILPLVQPKGARSPLPWCFASAALGNAELSIPKFYDKKVRSRIFYSPMLAPKTCCAFEDKLMPNAFYNPLEFNERAVLSTAWRLRRHTQTTSMMNTGFSLCNSQMKQQQDLQNAMSLCTMRGTEETASNYSTFKIENGKHET</sequence>
<reference evidence="1" key="1">
    <citation type="submission" date="2020-06" db="EMBL/GenBank/DDBJ databases">
        <title>WGS assembly of Ceratodon purpureus strain R40.</title>
        <authorList>
            <person name="Carey S.B."/>
            <person name="Jenkins J."/>
            <person name="Shu S."/>
            <person name="Lovell J.T."/>
            <person name="Sreedasyam A."/>
            <person name="Maumus F."/>
            <person name="Tiley G.P."/>
            <person name="Fernandez-Pozo N."/>
            <person name="Barry K."/>
            <person name="Chen C."/>
            <person name="Wang M."/>
            <person name="Lipzen A."/>
            <person name="Daum C."/>
            <person name="Saski C.A."/>
            <person name="Payton A.C."/>
            <person name="Mcbreen J.C."/>
            <person name="Conrad R.E."/>
            <person name="Kollar L.M."/>
            <person name="Olsson S."/>
            <person name="Huttunen S."/>
            <person name="Landis J.B."/>
            <person name="Wickett N.J."/>
            <person name="Johnson M.G."/>
            <person name="Rensing S.A."/>
            <person name="Grimwood J."/>
            <person name="Schmutz J."/>
            <person name="Mcdaniel S.F."/>
        </authorList>
    </citation>
    <scope>NUCLEOTIDE SEQUENCE</scope>
    <source>
        <strain evidence="1">R40</strain>
    </source>
</reference>